<name>A0A9D1MNE8_9FIRM</name>
<evidence type="ECO:0000256" key="3">
    <source>
        <dbReference type="ARBA" id="ARBA00022723"/>
    </source>
</evidence>
<accession>A0A9D1MNE8</accession>
<sequence>MQDKFRRYDINQCALYKCKSKKKLEKLLNLQIGELKYINVITTYYHFEIAKSSSHEKRAVSAPSSKLKSIQSRILSLIQYINRPGWLISGEKGKSYINNSQCHISANYLLAMDIKNFYNNCKRNPVYLFFLNELKTSPDVANVLTNIVTYENLIPTGAPTSQLIAFHAYTNMFTEINQMALNFGCIFTLYVDDMTFSSSVPFNHMSLSCNIDKILRKHGHRPKYKKLKYYSKNESKPITGAILTPTHTIKVPNKLRYKIHNTFQKIKNNSNFSDEAKSELLTLKGRLQAAKSIEKNIFPEISRIINS</sequence>
<feature type="domain" description="Reverse transcriptase" evidence="6">
    <location>
        <begin position="1"/>
        <end position="243"/>
    </location>
</feature>
<evidence type="ECO:0000256" key="4">
    <source>
        <dbReference type="ARBA" id="ARBA00022842"/>
    </source>
</evidence>
<keyword evidence="5 7" id="KW-0695">RNA-directed DNA polymerase</keyword>
<evidence type="ECO:0000256" key="2">
    <source>
        <dbReference type="ARBA" id="ARBA00022695"/>
    </source>
</evidence>
<organism evidence="7 8">
    <name type="scientific">Candidatus Avacidaminococcus intestinavium</name>
    <dbReference type="NCBI Taxonomy" id="2840684"/>
    <lineage>
        <taxon>Bacteria</taxon>
        <taxon>Bacillati</taxon>
        <taxon>Bacillota</taxon>
        <taxon>Negativicutes</taxon>
        <taxon>Acidaminococcales</taxon>
        <taxon>Acidaminococcaceae</taxon>
        <taxon>Acidaminococcaceae incertae sedis</taxon>
        <taxon>Candidatus Avacidaminococcus</taxon>
    </lineage>
</organism>
<keyword evidence="3" id="KW-0479">Metal-binding</keyword>
<evidence type="ECO:0000313" key="7">
    <source>
        <dbReference type="EMBL" id="HIU63715.1"/>
    </source>
</evidence>
<evidence type="ECO:0000313" key="8">
    <source>
        <dbReference type="Proteomes" id="UP000824099"/>
    </source>
</evidence>
<proteinExistence type="predicted"/>
<dbReference type="Proteomes" id="UP000824099">
    <property type="component" value="Unassembled WGS sequence"/>
</dbReference>
<keyword evidence="4" id="KW-0460">Magnesium</keyword>
<reference evidence="7" key="1">
    <citation type="submission" date="2020-10" db="EMBL/GenBank/DDBJ databases">
        <authorList>
            <person name="Gilroy R."/>
        </authorList>
    </citation>
    <scope>NUCLEOTIDE SEQUENCE</scope>
    <source>
        <strain evidence="7">CHK160-1198</strain>
    </source>
</reference>
<dbReference type="GO" id="GO:0046872">
    <property type="term" value="F:metal ion binding"/>
    <property type="evidence" value="ECO:0007669"/>
    <property type="project" value="UniProtKB-KW"/>
</dbReference>
<dbReference type="Pfam" id="PF00078">
    <property type="entry name" value="RVT_1"/>
    <property type="match status" value="1"/>
</dbReference>
<dbReference type="PROSITE" id="PS50878">
    <property type="entry name" value="RT_POL"/>
    <property type="match status" value="1"/>
</dbReference>
<dbReference type="EMBL" id="DVNI01000021">
    <property type="protein sequence ID" value="HIU63715.1"/>
    <property type="molecule type" value="Genomic_DNA"/>
</dbReference>
<evidence type="ECO:0000256" key="5">
    <source>
        <dbReference type="ARBA" id="ARBA00022918"/>
    </source>
</evidence>
<evidence type="ECO:0000259" key="6">
    <source>
        <dbReference type="PROSITE" id="PS50878"/>
    </source>
</evidence>
<keyword evidence="1" id="KW-0808">Transferase</keyword>
<comment type="caution">
    <text evidence="7">The sequence shown here is derived from an EMBL/GenBank/DDBJ whole genome shotgun (WGS) entry which is preliminary data.</text>
</comment>
<dbReference type="InterPro" id="IPR000477">
    <property type="entry name" value="RT_dom"/>
</dbReference>
<gene>
    <name evidence="7" type="ORF">IAB06_01565</name>
</gene>
<dbReference type="AlphaFoldDB" id="A0A9D1MNE8"/>
<reference evidence="7" key="2">
    <citation type="journal article" date="2021" name="PeerJ">
        <title>Extensive microbial diversity within the chicken gut microbiome revealed by metagenomics and culture.</title>
        <authorList>
            <person name="Gilroy R."/>
            <person name="Ravi A."/>
            <person name="Getino M."/>
            <person name="Pursley I."/>
            <person name="Horton D.L."/>
            <person name="Alikhan N.F."/>
            <person name="Baker D."/>
            <person name="Gharbi K."/>
            <person name="Hall N."/>
            <person name="Watson M."/>
            <person name="Adriaenssens E.M."/>
            <person name="Foster-Nyarko E."/>
            <person name="Jarju S."/>
            <person name="Secka A."/>
            <person name="Antonio M."/>
            <person name="Oren A."/>
            <person name="Chaudhuri R.R."/>
            <person name="La Ragione R."/>
            <person name="Hildebrand F."/>
            <person name="Pallen M.J."/>
        </authorList>
    </citation>
    <scope>NUCLEOTIDE SEQUENCE</scope>
    <source>
        <strain evidence="7">CHK160-1198</strain>
    </source>
</reference>
<protein>
    <submittedName>
        <fullName evidence="7">RNA-directed DNA polymerase</fullName>
    </submittedName>
</protein>
<dbReference type="GO" id="GO:0003964">
    <property type="term" value="F:RNA-directed DNA polymerase activity"/>
    <property type="evidence" value="ECO:0007669"/>
    <property type="project" value="UniProtKB-KW"/>
</dbReference>
<dbReference type="InterPro" id="IPR000123">
    <property type="entry name" value="Reverse_transcriptase_msDNA"/>
</dbReference>
<keyword evidence="2" id="KW-0548">Nucleotidyltransferase</keyword>
<evidence type="ECO:0000256" key="1">
    <source>
        <dbReference type="ARBA" id="ARBA00022679"/>
    </source>
</evidence>
<dbReference type="GO" id="GO:0003723">
    <property type="term" value="F:RNA binding"/>
    <property type="evidence" value="ECO:0007669"/>
    <property type="project" value="InterPro"/>
</dbReference>
<dbReference type="CDD" id="cd03487">
    <property type="entry name" value="RT_Bac_retron_II"/>
    <property type="match status" value="1"/>
</dbReference>
<dbReference type="PRINTS" id="PR00866">
    <property type="entry name" value="RNADNAPOLMS"/>
</dbReference>